<accession>A0ABQ6MDG7</accession>
<organism evidence="7 8">
    <name type="scientific">Tetraparma gracilis</name>
    <dbReference type="NCBI Taxonomy" id="2962635"/>
    <lineage>
        <taxon>Eukaryota</taxon>
        <taxon>Sar</taxon>
        <taxon>Stramenopiles</taxon>
        <taxon>Ochrophyta</taxon>
        <taxon>Bolidophyceae</taxon>
        <taxon>Parmales</taxon>
        <taxon>Triparmaceae</taxon>
        <taxon>Tetraparma</taxon>
    </lineage>
</organism>
<dbReference type="SUPFAM" id="SSF53822">
    <property type="entry name" value="Periplasmic binding protein-like I"/>
    <property type="match status" value="1"/>
</dbReference>
<keyword evidence="2 5" id="KW-0812">Transmembrane</keyword>
<evidence type="ECO:0000256" key="3">
    <source>
        <dbReference type="ARBA" id="ARBA00022989"/>
    </source>
</evidence>
<reference evidence="7 8" key="1">
    <citation type="journal article" date="2023" name="Commun. Biol.">
        <title>Genome analysis of Parmales, the sister group of diatoms, reveals the evolutionary specialization of diatoms from phago-mixotrophs to photoautotrophs.</title>
        <authorList>
            <person name="Ban H."/>
            <person name="Sato S."/>
            <person name="Yoshikawa S."/>
            <person name="Yamada K."/>
            <person name="Nakamura Y."/>
            <person name="Ichinomiya M."/>
            <person name="Sato N."/>
            <person name="Blanc-Mathieu R."/>
            <person name="Endo H."/>
            <person name="Kuwata A."/>
            <person name="Ogata H."/>
        </authorList>
    </citation>
    <scope>NUCLEOTIDE SEQUENCE [LARGE SCALE GENOMIC DNA]</scope>
</reference>
<dbReference type="EMBL" id="BRYB01000147">
    <property type="protein sequence ID" value="GMI24035.1"/>
    <property type="molecule type" value="Genomic_DNA"/>
</dbReference>
<sequence>MLRIGVSLPYAGTAWPAGETVGPSILSAMKEIETRGLLPNHDVQWAWVDTQCDSSKADVVDPFLTLYDIDVLSNTEVYPSFSRMVASYSSHNLALQAIINMFGVERVALMSENNDLHTPTAQLLSNDLILSDDFGGVLNQLSVDATSDNIETLSTMFINNEIADGTRLFVLLGYCIAYDFDESCRSSDDSVETLRPFSNIWSLSVPSTDEGENYVEYMKGNSAEFDFEPFLQPPYGTIVPDLDDDPAAAANFAEFMGPPDARSFDIDLEPNSYSPFLHDAILLFATAADELIDVMGSSGVTLYGSGGRGNQRTRPQLSLINNYIRGAELSDAASEERIQLMSTGDRGSDVVIERISPPDGADPQLKTSLVGTFDSQLGVILDFEPGDPTLYFAGDAEPGLGMPFDSSLIDAGGEGGMPLQLIIGISAGIVSMVATIGITVYRYYAIKTQKNVTAEAVNRLNEVVAA</sequence>
<keyword evidence="8" id="KW-1185">Reference proteome</keyword>
<dbReference type="Proteomes" id="UP001165060">
    <property type="component" value="Unassembled WGS sequence"/>
</dbReference>
<protein>
    <recommendedName>
        <fullName evidence="6">Receptor ligand binding region domain-containing protein</fullName>
    </recommendedName>
</protein>
<dbReference type="Pfam" id="PF01094">
    <property type="entry name" value="ANF_receptor"/>
    <property type="match status" value="1"/>
</dbReference>
<evidence type="ECO:0000313" key="8">
    <source>
        <dbReference type="Proteomes" id="UP001165060"/>
    </source>
</evidence>
<evidence type="ECO:0000256" key="2">
    <source>
        <dbReference type="ARBA" id="ARBA00022692"/>
    </source>
</evidence>
<evidence type="ECO:0000313" key="7">
    <source>
        <dbReference type="EMBL" id="GMI24035.1"/>
    </source>
</evidence>
<keyword evidence="4 5" id="KW-0472">Membrane</keyword>
<dbReference type="InterPro" id="IPR028082">
    <property type="entry name" value="Peripla_BP_I"/>
</dbReference>
<dbReference type="InterPro" id="IPR001828">
    <property type="entry name" value="ANF_lig-bd_rcpt"/>
</dbReference>
<proteinExistence type="predicted"/>
<name>A0ABQ6MDG7_9STRA</name>
<feature type="domain" description="Receptor ligand binding region" evidence="6">
    <location>
        <begin position="71"/>
        <end position="129"/>
    </location>
</feature>
<comment type="subcellular location">
    <subcellularLocation>
        <location evidence="1">Membrane</location>
    </subcellularLocation>
</comment>
<gene>
    <name evidence="7" type="ORF">TeGR_g418</name>
</gene>
<evidence type="ECO:0000256" key="1">
    <source>
        <dbReference type="ARBA" id="ARBA00004370"/>
    </source>
</evidence>
<keyword evidence="3 5" id="KW-1133">Transmembrane helix</keyword>
<evidence type="ECO:0000256" key="5">
    <source>
        <dbReference type="SAM" id="Phobius"/>
    </source>
</evidence>
<evidence type="ECO:0000256" key="4">
    <source>
        <dbReference type="ARBA" id="ARBA00023136"/>
    </source>
</evidence>
<comment type="caution">
    <text evidence="7">The sequence shown here is derived from an EMBL/GenBank/DDBJ whole genome shotgun (WGS) entry which is preliminary data.</text>
</comment>
<feature type="transmembrane region" description="Helical" evidence="5">
    <location>
        <begin position="421"/>
        <end position="441"/>
    </location>
</feature>
<evidence type="ECO:0000259" key="6">
    <source>
        <dbReference type="Pfam" id="PF01094"/>
    </source>
</evidence>
<dbReference type="Gene3D" id="3.40.50.2300">
    <property type="match status" value="3"/>
</dbReference>